<dbReference type="Proteomes" id="UP001152964">
    <property type="component" value="Chromosome 2"/>
</dbReference>
<gene>
    <name evidence="1" type="primary">U6500B04320</name>
    <name evidence="1" type="ORF">SEUBUCD650_0B04320</name>
</gene>
<dbReference type="Gene3D" id="1.20.58.1180">
    <property type="match status" value="1"/>
</dbReference>
<dbReference type="PANTHER" id="PTHR11362">
    <property type="entry name" value="PHOSPHATIDYLETHANOLAMINE-BINDING PROTEIN"/>
    <property type="match status" value="1"/>
</dbReference>
<evidence type="ECO:0000313" key="1">
    <source>
        <dbReference type="EMBL" id="CAI1845259.1"/>
    </source>
</evidence>
<protein>
    <recommendedName>
        <fullName evidence="3">MRPL35-like protein</fullName>
    </recommendedName>
</protein>
<evidence type="ECO:0008006" key="3">
    <source>
        <dbReference type="Google" id="ProtNLM"/>
    </source>
</evidence>
<accession>A0ABN8VR80</accession>
<dbReference type="EMBL" id="OX291492">
    <property type="protein sequence ID" value="CAI1845259.1"/>
    <property type="molecule type" value="Genomic_DNA"/>
</dbReference>
<reference evidence="1" key="1">
    <citation type="submission" date="2022-08" db="EMBL/GenBank/DDBJ databases">
        <authorList>
            <person name="Byrne P K."/>
        </authorList>
    </citation>
    <scope>NUCLEOTIDE SEQUENCE</scope>
    <source>
        <strain evidence="1">UCD650</strain>
    </source>
</reference>
<dbReference type="PANTHER" id="PTHR11362:SF82">
    <property type="entry name" value="PHOSPHATIDYLETHANOLAMINE-BINDING PROTEIN 4"/>
    <property type="match status" value="1"/>
</dbReference>
<organism evidence="1 2">
    <name type="scientific">Saccharomyces eubayanus</name>
    <name type="common">Yeast</name>
    <dbReference type="NCBI Taxonomy" id="1080349"/>
    <lineage>
        <taxon>Eukaryota</taxon>
        <taxon>Fungi</taxon>
        <taxon>Dikarya</taxon>
        <taxon>Ascomycota</taxon>
        <taxon>Saccharomycotina</taxon>
        <taxon>Saccharomycetes</taxon>
        <taxon>Saccharomycetales</taxon>
        <taxon>Saccharomycetaceae</taxon>
        <taxon>Saccharomyces</taxon>
    </lineage>
</organism>
<proteinExistence type="predicted"/>
<dbReference type="Gene3D" id="3.90.280.10">
    <property type="entry name" value="PEBP-like"/>
    <property type="match status" value="1"/>
</dbReference>
<evidence type="ECO:0000313" key="2">
    <source>
        <dbReference type="Proteomes" id="UP001152964"/>
    </source>
</evidence>
<dbReference type="SUPFAM" id="SSF49777">
    <property type="entry name" value="PEBP-like"/>
    <property type="match status" value="1"/>
</dbReference>
<name>A0ABN8VR80_SACEU</name>
<dbReference type="InterPro" id="IPR008914">
    <property type="entry name" value="PEBP"/>
</dbReference>
<sequence length="428" mass="50142">MRILVYIMVPLFKSIYCRCRLKIVWAQTERKDPTKQDNHNSIMRYSYTISQRLDIVTKVTSKTMLRRSIHTTRILKNSNAAPHIWSDFSKRPSSLSIQSPKVKNYLFQEKPYLDPPSIKRRSNRIKYSSPEHMDEIFKMSYDFLEQRASKFYDLVNKTKNPSKRDTLLTKAEINNPEVQYNFQFNDKLDNIKSIIDYDVPVYRHLGKQHWESYGQMLLMQRLETLAAIPDTLPTLVPRAEVNIKFPFSTGVNKWIEPGEFLSSNVTSMCPVLKVQEYDHVDVERQLYTILVVNPDVPDLNNDSFKTALCYGLANIKLSYNDNLIDPRKFNSSNILADYLPPVPEKNAGKQRFVAWVFRQPLSEDGQNSLEVSQEDINRDEFDIRQFTKKYNLDPIGAHIWRSEWDVNVAVVREKYGLPPGRVFSRVRR</sequence>
<dbReference type="Pfam" id="PF01161">
    <property type="entry name" value="PBP"/>
    <property type="match status" value="1"/>
</dbReference>
<dbReference type="InterPro" id="IPR036610">
    <property type="entry name" value="PEBP-like_sf"/>
</dbReference>
<keyword evidence="2" id="KW-1185">Reference proteome</keyword>
<dbReference type="InterPro" id="IPR035810">
    <property type="entry name" value="PEBP_euk"/>
</dbReference>
<dbReference type="CDD" id="cd00866">
    <property type="entry name" value="PEBP_euk"/>
    <property type="match status" value="1"/>
</dbReference>